<dbReference type="InterPro" id="IPR006564">
    <property type="entry name" value="Znf_PMZ"/>
</dbReference>
<gene>
    <name evidence="3" type="primary">LOC106774762</name>
</gene>
<dbReference type="STRING" id="3916.A0A1S3VG78"/>
<reference evidence="3" key="2">
    <citation type="submission" date="2025-08" db="UniProtKB">
        <authorList>
            <consortium name="RefSeq"/>
        </authorList>
    </citation>
    <scope>IDENTIFICATION</scope>
    <source>
        <tissue evidence="3">Leaf</tissue>
    </source>
</reference>
<dbReference type="RefSeq" id="XP_014517285.1">
    <property type="nucleotide sequence ID" value="XM_014661799.1"/>
</dbReference>
<dbReference type="Proteomes" id="UP000087766">
    <property type="component" value="Chromosome 10"/>
</dbReference>
<keyword evidence="2" id="KW-1185">Reference proteome</keyword>
<reference evidence="2" key="1">
    <citation type="journal article" date="2014" name="Nat. Commun.">
        <title>Genome sequence of mungbean and insights into evolution within Vigna species.</title>
        <authorList>
            <person name="Kang Y.J."/>
            <person name="Kim S.K."/>
            <person name="Kim M.Y."/>
            <person name="Lestari P."/>
            <person name="Kim K.H."/>
            <person name="Ha B.K."/>
            <person name="Jun T.H."/>
            <person name="Hwang W.J."/>
            <person name="Lee T."/>
            <person name="Lee J."/>
            <person name="Shim S."/>
            <person name="Yoon M.Y."/>
            <person name="Jang Y.E."/>
            <person name="Han K.S."/>
            <person name="Taeprayoon P."/>
            <person name="Yoon N."/>
            <person name="Somta P."/>
            <person name="Tanya P."/>
            <person name="Kim K.S."/>
            <person name="Gwag J.G."/>
            <person name="Moon J.K."/>
            <person name="Lee Y.H."/>
            <person name="Park B.S."/>
            <person name="Bombarely A."/>
            <person name="Doyle J.J."/>
            <person name="Jackson S.A."/>
            <person name="Schafleitner R."/>
            <person name="Srinives P."/>
            <person name="Varshney R.K."/>
            <person name="Lee S.H."/>
        </authorList>
    </citation>
    <scope>NUCLEOTIDE SEQUENCE [LARGE SCALE GENOMIC DNA]</scope>
    <source>
        <strain evidence="2">cv. VC1973A</strain>
    </source>
</reference>
<dbReference type="GeneID" id="106774762"/>
<evidence type="ECO:0000313" key="3">
    <source>
        <dbReference type="RefSeq" id="XP_014517285.1"/>
    </source>
</evidence>
<evidence type="ECO:0000259" key="1">
    <source>
        <dbReference type="SMART" id="SM00575"/>
    </source>
</evidence>
<evidence type="ECO:0000313" key="2">
    <source>
        <dbReference type="Proteomes" id="UP000087766"/>
    </source>
</evidence>
<dbReference type="AlphaFoldDB" id="A0A1S3VG78"/>
<dbReference type="OrthoDB" id="1939383at2759"/>
<name>A0A1S3VG78_VIGRR</name>
<proteinExistence type="predicted"/>
<feature type="domain" description="Zinc finger PMZ-type" evidence="1">
    <location>
        <begin position="1"/>
        <end position="28"/>
    </location>
</feature>
<dbReference type="SMART" id="SM00575">
    <property type="entry name" value="ZnF_PMZ"/>
    <property type="match status" value="1"/>
</dbReference>
<protein>
    <submittedName>
        <fullName evidence="3">Uncharacterized protein LOC106774762</fullName>
    </submittedName>
</protein>
<dbReference type="KEGG" id="vra:106774762"/>
<sequence>MDYTCRKWAITGIPCTHATTAIKFLNINLEDYIAHWFRKSTYEETYNVIINPINGQHIWEVTPYSDILPPKKKTMPGRPKKKRRLKEWELKKNDSELRKGGQRKRCAICKELGHNKKVVHKDLLPNLLLNKHKSPKLHQQMFQ</sequence>
<accession>A0A1S3VG78</accession>
<dbReference type="GO" id="GO:0008270">
    <property type="term" value="F:zinc ion binding"/>
    <property type="evidence" value="ECO:0007669"/>
    <property type="project" value="InterPro"/>
</dbReference>
<organism evidence="2 3">
    <name type="scientific">Vigna radiata var. radiata</name>
    <name type="common">Mung bean</name>
    <name type="synonym">Phaseolus aureus</name>
    <dbReference type="NCBI Taxonomy" id="3916"/>
    <lineage>
        <taxon>Eukaryota</taxon>
        <taxon>Viridiplantae</taxon>
        <taxon>Streptophyta</taxon>
        <taxon>Embryophyta</taxon>
        <taxon>Tracheophyta</taxon>
        <taxon>Spermatophyta</taxon>
        <taxon>Magnoliopsida</taxon>
        <taxon>eudicotyledons</taxon>
        <taxon>Gunneridae</taxon>
        <taxon>Pentapetalae</taxon>
        <taxon>rosids</taxon>
        <taxon>fabids</taxon>
        <taxon>Fabales</taxon>
        <taxon>Fabaceae</taxon>
        <taxon>Papilionoideae</taxon>
        <taxon>50 kb inversion clade</taxon>
        <taxon>NPAAA clade</taxon>
        <taxon>indigoferoid/millettioid clade</taxon>
        <taxon>Phaseoleae</taxon>
        <taxon>Vigna</taxon>
    </lineage>
</organism>